<dbReference type="EMBL" id="JAVDYB010000001">
    <property type="protein sequence ID" value="MDR7276455.1"/>
    <property type="molecule type" value="Genomic_DNA"/>
</dbReference>
<dbReference type="CDD" id="cd07043">
    <property type="entry name" value="STAS_anti-anti-sigma_factors"/>
    <property type="match status" value="1"/>
</dbReference>
<feature type="domain" description="STAS" evidence="1">
    <location>
        <begin position="15"/>
        <end position="117"/>
    </location>
</feature>
<dbReference type="AlphaFoldDB" id="A0AAE3YMZ7"/>
<name>A0AAE3YMZ7_9ACTN</name>
<comment type="caution">
    <text evidence="2">The sequence shown here is derived from an EMBL/GenBank/DDBJ whole genome shotgun (WGS) entry which is preliminary data.</text>
</comment>
<dbReference type="Pfam" id="PF13466">
    <property type="entry name" value="STAS_2"/>
    <property type="match status" value="1"/>
</dbReference>
<evidence type="ECO:0000313" key="3">
    <source>
        <dbReference type="Proteomes" id="UP001183643"/>
    </source>
</evidence>
<evidence type="ECO:0000313" key="2">
    <source>
        <dbReference type="EMBL" id="MDR7276455.1"/>
    </source>
</evidence>
<dbReference type="PROSITE" id="PS50801">
    <property type="entry name" value="STAS"/>
    <property type="match status" value="1"/>
</dbReference>
<dbReference type="InterPro" id="IPR002645">
    <property type="entry name" value="STAS_dom"/>
</dbReference>
<reference evidence="2" key="1">
    <citation type="submission" date="2023-07" db="EMBL/GenBank/DDBJ databases">
        <title>Sequencing the genomes of 1000 actinobacteria strains.</title>
        <authorList>
            <person name="Klenk H.-P."/>
        </authorList>
    </citation>
    <scope>NUCLEOTIDE SEQUENCE</scope>
    <source>
        <strain evidence="2">DSM 44707</strain>
    </source>
</reference>
<dbReference type="Gene3D" id="3.30.750.24">
    <property type="entry name" value="STAS domain"/>
    <property type="match status" value="1"/>
</dbReference>
<sequence length="117" mass="12670">MHRSDIPVDYLHVDVLTVARREGRLVRLAVTGELDRDSVSLLEAAFARVCTPPAGEVIEIDARGLTFLDAAGARGLVRCHEAARDAGIRMVLRDPSPWVLRVLTVLGVAAIHQASHA</sequence>
<keyword evidence="3" id="KW-1185">Reference proteome</keyword>
<proteinExistence type="predicted"/>
<dbReference type="InterPro" id="IPR058548">
    <property type="entry name" value="MlaB-like_STAS"/>
</dbReference>
<dbReference type="InterPro" id="IPR036513">
    <property type="entry name" value="STAS_dom_sf"/>
</dbReference>
<accession>A0AAE3YMZ7</accession>
<protein>
    <submittedName>
        <fullName evidence="2">Anti-anti-sigma factor</fullName>
    </submittedName>
</protein>
<dbReference type="RefSeq" id="WP_310368581.1">
    <property type="nucleotide sequence ID" value="NZ_JAVDYB010000001.1"/>
</dbReference>
<dbReference type="Proteomes" id="UP001183643">
    <property type="component" value="Unassembled WGS sequence"/>
</dbReference>
<gene>
    <name evidence="2" type="ORF">J2S41_003233</name>
</gene>
<organism evidence="2 3">
    <name type="scientific">Catenuloplanes atrovinosus</name>
    <dbReference type="NCBI Taxonomy" id="137266"/>
    <lineage>
        <taxon>Bacteria</taxon>
        <taxon>Bacillati</taxon>
        <taxon>Actinomycetota</taxon>
        <taxon>Actinomycetes</taxon>
        <taxon>Micromonosporales</taxon>
        <taxon>Micromonosporaceae</taxon>
        <taxon>Catenuloplanes</taxon>
    </lineage>
</organism>
<dbReference type="SUPFAM" id="SSF52091">
    <property type="entry name" value="SpoIIaa-like"/>
    <property type="match status" value="1"/>
</dbReference>
<evidence type="ECO:0000259" key="1">
    <source>
        <dbReference type="PROSITE" id="PS50801"/>
    </source>
</evidence>